<dbReference type="AlphaFoldDB" id="A0A4Y1ZKG4"/>
<reference evidence="1 2" key="1">
    <citation type="submission" date="2017-11" db="EMBL/GenBank/DDBJ databases">
        <title>Draft Genome Sequence of Sporolactobacillus inulinus NBRC 111894 Isolated from Koso, a Japanese Sugar-Vegetable Fermented Beverage.</title>
        <authorList>
            <person name="Chiou T.Y."/>
            <person name="Oshima K."/>
            <person name="Suda W."/>
            <person name="Hattori M."/>
            <person name="Takahashi T."/>
        </authorList>
    </citation>
    <scope>NUCLEOTIDE SEQUENCE [LARGE SCALE GENOMIC DNA]</scope>
    <source>
        <strain evidence="1 2">NBRC111894</strain>
    </source>
</reference>
<sequence>MIAKKGQNNQLPSEIKVNFNELRILKHLGQAGIQKSFGFSSGYLFQLYFSPDLYPKKLVSFIGE</sequence>
<organism evidence="1 2">
    <name type="scientific">Sporolactobacillus inulinus</name>
    <dbReference type="NCBI Taxonomy" id="2078"/>
    <lineage>
        <taxon>Bacteria</taxon>
        <taxon>Bacillati</taxon>
        <taxon>Bacillota</taxon>
        <taxon>Bacilli</taxon>
        <taxon>Bacillales</taxon>
        <taxon>Sporolactobacillaceae</taxon>
        <taxon>Sporolactobacillus</taxon>
    </lineage>
</organism>
<gene>
    <name evidence="1" type="ORF">NBRC111894_4602</name>
</gene>
<protein>
    <submittedName>
        <fullName evidence="1">Uncharacterized protein</fullName>
    </submittedName>
</protein>
<proteinExistence type="predicted"/>
<evidence type="ECO:0000313" key="2">
    <source>
        <dbReference type="Proteomes" id="UP000319716"/>
    </source>
</evidence>
<dbReference type="Proteomes" id="UP000319716">
    <property type="component" value="Unassembled WGS sequence"/>
</dbReference>
<evidence type="ECO:0000313" key="1">
    <source>
        <dbReference type="EMBL" id="GAY79048.1"/>
    </source>
</evidence>
<comment type="caution">
    <text evidence="1">The sequence shown here is derived from an EMBL/GenBank/DDBJ whole genome shotgun (WGS) entry which is preliminary data.</text>
</comment>
<dbReference type="EMBL" id="BEXB01000080">
    <property type="protein sequence ID" value="GAY79048.1"/>
    <property type="molecule type" value="Genomic_DNA"/>
</dbReference>
<name>A0A4Y1ZKG4_9BACL</name>
<accession>A0A4Y1ZKG4</accession>